<dbReference type="RefSeq" id="WP_006230126.1">
    <property type="nucleotide sequence ID" value="NZ_CH724134.1"/>
</dbReference>
<accession>Q1Z6N9</accession>
<proteinExistence type="predicted"/>
<reference evidence="1 2" key="1">
    <citation type="submission" date="2006-03" db="EMBL/GenBank/DDBJ databases">
        <authorList>
            <person name="Bartlett D.H."/>
            <person name="Valle G."/>
            <person name="Lauro F.M."/>
            <person name="Vezzi A."/>
            <person name="Simonato F."/>
            <person name="Eloe E."/>
            <person name="Vitulo N."/>
            <person name="Stratton T.K."/>
            <person name="D'angelo M."/>
            <person name="Ferriera S."/>
            <person name="Johnson J."/>
            <person name="Kravitz S."/>
            <person name="Beeson K."/>
            <person name="Sutton G."/>
            <person name="Rogers Y."/>
            <person name="Friedman R."/>
            <person name="Frazier M."/>
            <person name="Venter J.C."/>
        </authorList>
    </citation>
    <scope>NUCLEOTIDE SEQUENCE [LARGE SCALE GENOMIC DNA]</scope>
    <source>
        <strain evidence="1 2">3TCK</strain>
    </source>
</reference>
<dbReference type="Proteomes" id="UP000003789">
    <property type="component" value="Unassembled WGS sequence"/>
</dbReference>
<name>Q1Z6N9_9GAMM</name>
<organism evidence="1 2">
    <name type="scientific">Photobacterium profundum 3TCK</name>
    <dbReference type="NCBI Taxonomy" id="314280"/>
    <lineage>
        <taxon>Bacteria</taxon>
        <taxon>Pseudomonadati</taxon>
        <taxon>Pseudomonadota</taxon>
        <taxon>Gammaproteobacteria</taxon>
        <taxon>Vibrionales</taxon>
        <taxon>Vibrionaceae</taxon>
        <taxon>Photobacterium</taxon>
    </lineage>
</organism>
<sequence length="48" mass="5583">MKKPSFAGVKLWSMIKNGLFDNPKYLSVWDEFDAWLALLCLEVITPEH</sequence>
<evidence type="ECO:0000313" key="2">
    <source>
        <dbReference type="Proteomes" id="UP000003789"/>
    </source>
</evidence>
<evidence type="ECO:0000313" key="1">
    <source>
        <dbReference type="EMBL" id="EAS44108.1"/>
    </source>
</evidence>
<protein>
    <submittedName>
        <fullName evidence="1">Uncharacterized protein</fullName>
    </submittedName>
</protein>
<comment type="caution">
    <text evidence="1">The sequence shown here is derived from an EMBL/GenBank/DDBJ whole genome shotgun (WGS) entry which is preliminary data.</text>
</comment>
<dbReference type="HOGENOM" id="CLU_3156107_0_0_6"/>
<gene>
    <name evidence="1" type="ORF">P3TCK_10513</name>
</gene>
<dbReference type="AlphaFoldDB" id="Q1Z6N9"/>
<dbReference type="EMBL" id="AAPH01000006">
    <property type="protein sequence ID" value="EAS44108.1"/>
    <property type="molecule type" value="Genomic_DNA"/>
</dbReference>